<evidence type="ECO:0000313" key="1">
    <source>
        <dbReference type="EMBL" id="NNU33831.1"/>
    </source>
</evidence>
<dbReference type="RefSeq" id="WP_175269515.1">
    <property type="nucleotide sequence ID" value="NZ_JABFCR010000021.1"/>
</dbReference>
<dbReference type="Proteomes" id="UP000566071">
    <property type="component" value="Unassembled WGS sequence"/>
</dbReference>
<proteinExistence type="predicted"/>
<accession>A0ABX1W2F0</accession>
<gene>
    <name evidence="1" type="ORF">HK413_06160</name>
</gene>
<keyword evidence="2" id="KW-1185">Reference proteome</keyword>
<name>A0ABX1W2F0_9SPHI</name>
<evidence type="ECO:0000313" key="2">
    <source>
        <dbReference type="Proteomes" id="UP000566071"/>
    </source>
</evidence>
<protein>
    <submittedName>
        <fullName evidence="1">Uncharacterized protein</fullName>
    </submittedName>
</protein>
<reference evidence="1 2" key="1">
    <citation type="submission" date="2020-05" db="EMBL/GenBank/DDBJ databases">
        <authorList>
            <person name="Khan S.A."/>
            <person name="Jeon C.O."/>
            <person name="Chun B.H."/>
        </authorList>
    </citation>
    <scope>NUCLEOTIDE SEQUENCE [LARGE SCALE GENOMIC DNA]</scope>
    <source>
        <strain evidence="1 2">S1162</strain>
    </source>
</reference>
<dbReference type="EMBL" id="JABFCR010000021">
    <property type="protein sequence ID" value="NNU33831.1"/>
    <property type="molecule type" value="Genomic_DNA"/>
</dbReference>
<sequence>MWGFYVAQTNQVFYDDHYDERNTTYTFDPKWYYEAIPAAVIAKSPNVVPNLSN</sequence>
<comment type="caution">
    <text evidence="1">The sequence shown here is derived from an EMBL/GenBank/DDBJ whole genome shotgun (WGS) entry which is preliminary data.</text>
</comment>
<organism evidence="1 2">
    <name type="scientific">Mucilaginibacter humi</name>
    <dbReference type="NCBI Taxonomy" id="2732510"/>
    <lineage>
        <taxon>Bacteria</taxon>
        <taxon>Pseudomonadati</taxon>
        <taxon>Bacteroidota</taxon>
        <taxon>Sphingobacteriia</taxon>
        <taxon>Sphingobacteriales</taxon>
        <taxon>Sphingobacteriaceae</taxon>
        <taxon>Mucilaginibacter</taxon>
    </lineage>
</organism>